<dbReference type="EMBL" id="OZ021735">
    <property type="protein sequence ID" value="CAK9309647.1"/>
    <property type="molecule type" value="Genomic_DNA"/>
</dbReference>
<protein>
    <submittedName>
        <fullName evidence="1">Uncharacterized protein</fullName>
    </submittedName>
</protein>
<sequence>MGFVRQSLLSLAANCSGVDIAWVSLECRRCRSFRLKDLISTRRSCSRSTSLALAQEASLSVRACYRPENPCYRQVAVLVGWCKFNLSPRRPRRRSLTETVVQPLTPAVGEIAPPLFLPIQLQVIELQYLQAPSPWMSF</sequence>
<accession>A0ABP0XNA8</accession>
<dbReference type="Proteomes" id="UP001642487">
    <property type="component" value="Chromosome 1"/>
</dbReference>
<reference evidence="1 2" key="1">
    <citation type="submission" date="2024-03" db="EMBL/GenBank/DDBJ databases">
        <authorList>
            <person name="Gkanogiannis A."/>
            <person name="Becerra Lopez-Lavalle L."/>
        </authorList>
    </citation>
    <scope>NUCLEOTIDE SEQUENCE [LARGE SCALE GENOMIC DNA]</scope>
</reference>
<gene>
    <name evidence="1" type="ORF">CITCOLO1_LOCUS1230</name>
</gene>
<evidence type="ECO:0000313" key="1">
    <source>
        <dbReference type="EMBL" id="CAK9309647.1"/>
    </source>
</evidence>
<proteinExistence type="predicted"/>
<name>A0ABP0XNA8_9ROSI</name>
<evidence type="ECO:0000313" key="2">
    <source>
        <dbReference type="Proteomes" id="UP001642487"/>
    </source>
</evidence>
<organism evidence="1 2">
    <name type="scientific">Citrullus colocynthis</name>
    <name type="common">colocynth</name>
    <dbReference type="NCBI Taxonomy" id="252529"/>
    <lineage>
        <taxon>Eukaryota</taxon>
        <taxon>Viridiplantae</taxon>
        <taxon>Streptophyta</taxon>
        <taxon>Embryophyta</taxon>
        <taxon>Tracheophyta</taxon>
        <taxon>Spermatophyta</taxon>
        <taxon>Magnoliopsida</taxon>
        <taxon>eudicotyledons</taxon>
        <taxon>Gunneridae</taxon>
        <taxon>Pentapetalae</taxon>
        <taxon>rosids</taxon>
        <taxon>fabids</taxon>
        <taxon>Cucurbitales</taxon>
        <taxon>Cucurbitaceae</taxon>
        <taxon>Benincaseae</taxon>
        <taxon>Citrullus</taxon>
    </lineage>
</organism>
<keyword evidence="2" id="KW-1185">Reference proteome</keyword>